<dbReference type="NCBIfam" id="TIGR01656">
    <property type="entry name" value="Histidinol-ppas"/>
    <property type="match status" value="1"/>
</dbReference>
<dbReference type="CDD" id="cd07503">
    <property type="entry name" value="HAD_HisB-N"/>
    <property type="match status" value="1"/>
</dbReference>
<dbReference type="EMBL" id="JASBAO010000001">
    <property type="protein sequence ID" value="MDI2091446.1"/>
    <property type="molecule type" value="Genomic_DNA"/>
</dbReference>
<keyword evidence="4 7" id="KW-0378">Hydrolase</keyword>
<dbReference type="EC" id="3.1.3.-" evidence="7"/>
<evidence type="ECO:0000256" key="4">
    <source>
        <dbReference type="ARBA" id="ARBA00022801"/>
    </source>
</evidence>
<gene>
    <name evidence="8" type="ORF">QJV27_08725</name>
</gene>
<evidence type="ECO:0000313" key="8">
    <source>
        <dbReference type="EMBL" id="MDI2091446.1"/>
    </source>
</evidence>
<evidence type="ECO:0000256" key="2">
    <source>
        <dbReference type="ARBA" id="ARBA00022490"/>
    </source>
</evidence>
<dbReference type="NCBIfam" id="TIGR01662">
    <property type="entry name" value="HAD-SF-IIIA"/>
    <property type="match status" value="1"/>
</dbReference>
<evidence type="ECO:0000256" key="1">
    <source>
        <dbReference type="ARBA" id="ARBA00004496"/>
    </source>
</evidence>
<proteinExistence type="inferred from homology"/>
<sequence>MISYPHPHRYCLFLDRDGVINVDTRYPYRKDELQLIDGVGKAIAKMNSLGYLVIVVTNQSGIARGFFSEQDMHQFHHHINILLRKENAFINAFYFCPYHPDGIVPIYKQEHINRKPNPGMIEQAIKDYSIDRRKSFLIGDKMTDIQAAHNAHIDGYLFAGGNLDIFLTSILKKRFKDSK</sequence>
<dbReference type="InterPro" id="IPR004446">
    <property type="entry name" value="Heptose_bisP_phosphatase"/>
</dbReference>
<dbReference type="GO" id="GO:0016787">
    <property type="term" value="F:hydrolase activity"/>
    <property type="evidence" value="ECO:0007669"/>
    <property type="project" value="UniProtKB-KW"/>
</dbReference>
<evidence type="ECO:0000256" key="6">
    <source>
        <dbReference type="ARBA" id="ARBA00031828"/>
    </source>
</evidence>
<keyword evidence="5 7" id="KW-0119">Carbohydrate metabolism</keyword>
<dbReference type="PANTHER" id="PTHR42891">
    <property type="entry name" value="D-GLYCERO-BETA-D-MANNO-HEPTOSE-1,7-BISPHOSPHATE 7-PHOSPHATASE"/>
    <property type="match status" value="1"/>
</dbReference>
<reference evidence="8" key="1">
    <citation type="submission" date="2023-05" db="EMBL/GenBank/DDBJ databases">
        <title>Whole genome sequence of Commensalibacter sp.</title>
        <authorList>
            <person name="Charoenyingcharoen P."/>
            <person name="Yukphan P."/>
        </authorList>
    </citation>
    <scope>NUCLEOTIDE SEQUENCE</scope>
    <source>
        <strain evidence="8">TBRC 16381</strain>
    </source>
</reference>
<evidence type="ECO:0000256" key="7">
    <source>
        <dbReference type="PIRNR" id="PIRNR004682"/>
    </source>
</evidence>
<comment type="subcellular location">
    <subcellularLocation>
        <location evidence="1 7">Cytoplasm</location>
    </subcellularLocation>
</comment>
<dbReference type="InterPro" id="IPR006543">
    <property type="entry name" value="Histidinol-phos"/>
</dbReference>
<dbReference type="InterPro" id="IPR023214">
    <property type="entry name" value="HAD_sf"/>
</dbReference>
<dbReference type="PIRSF" id="PIRSF004682">
    <property type="entry name" value="GmhB"/>
    <property type="match status" value="1"/>
</dbReference>
<dbReference type="Pfam" id="PF13242">
    <property type="entry name" value="Hydrolase_like"/>
    <property type="match status" value="1"/>
</dbReference>
<dbReference type="InterPro" id="IPR006549">
    <property type="entry name" value="HAD-SF_hydro_IIIA"/>
</dbReference>
<keyword evidence="2 7" id="KW-0963">Cytoplasm</keyword>
<comment type="caution">
    <text evidence="8">The sequence shown here is derived from an EMBL/GenBank/DDBJ whole genome shotgun (WGS) entry which is preliminary data.</text>
</comment>
<dbReference type="InterPro" id="IPR036412">
    <property type="entry name" value="HAD-like_sf"/>
</dbReference>
<comment type="similarity">
    <text evidence="7">Belongs to the gmhB family.</text>
</comment>
<evidence type="ECO:0000256" key="5">
    <source>
        <dbReference type="ARBA" id="ARBA00023277"/>
    </source>
</evidence>
<protein>
    <recommendedName>
        <fullName evidence="6 7">D,D-heptose 1,7-bisphosphate phosphatase</fullName>
        <ecNumber evidence="7">3.1.3.-</ecNumber>
    </recommendedName>
</protein>
<dbReference type="RefSeq" id="WP_281448538.1">
    <property type="nucleotide sequence ID" value="NZ_JASBAO010000001.1"/>
</dbReference>
<dbReference type="PANTHER" id="PTHR42891:SF1">
    <property type="entry name" value="D-GLYCERO-BETA-D-MANNO-HEPTOSE-1,7-BISPHOSPHATE 7-PHOSPHATASE"/>
    <property type="match status" value="1"/>
</dbReference>
<keyword evidence="9" id="KW-1185">Reference proteome</keyword>
<dbReference type="Proteomes" id="UP001431634">
    <property type="component" value="Unassembled WGS sequence"/>
</dbReference>
<evidence type="ECO:0000313" key="9">
    <source>
        <dbReference type="Proteomes" id="UP001431634"/>
    </source>
</evidence>
<evidence type="ECO:0000256" key="3">
    <source>
        <dbReference type="ARBA" id="ARBA00022723"/>
    </source>
</evidence>
<dbReference type="Gene3D" id="3.40.50.1000">
    <property type="entry name" value="HAD superfamily/HAD-like"/>
    <property type="match status" value="1"/>
</dbReference>
<organism evidence="8 9">
    <name type="scientific">Commensalibacter oyaizuii</name>
    <dbReference type="NCBI Taxonomy" id="3043873"/>
    <lineage>
        <taxon>Bacteria</taxon>
        <taxon>Pseudomonadati</taxon>
        <taxon>Pseudomonadota</taxon>
        <taxon>Alphaproteobacteria</taxon>
        <taxon>Acetobacterales</taxon>
        <taxon>Acetobacteraceae</taxon>
    </lineage>
</organism>
<name>A0ABT6Q2T0_9PROT</name>
<dbReference type="SUPFAM" id="SSF56784">
    <property type="entry name" value="HAD-like"/>
    <property type="match status" value="1"/>
</dbReference>
<accession>A0ABT6Q2T0</accession>
<keyword evidence="3" id="KW-0479">Metal-binding</keyword>